<dbReference type="PANTHER" id="PTHR43477:SF1">
    <property type="entry name" value="DIHYDROANTICAPSIN 7-DEHYDROGENASE"/>
    <property type="match status" value="1"/>
</dbReference>
<dbReference type="Gene3D" id="3.40.50.720">
    <property type="entry name" value="NAD(P)-binding Rossmann-like Domain"/>
    <property type="match status" value="1"/>
</dbReference>
<proteinExistence type="inferred from homology"/>
<dbReference type="NCBIfam" id="NF005754">
    <property type="entry name" value="PRK07578.1"/>
    <property type="match status" value="1"/>
</dbReference>
<sequence length="197" mass="20662">MRILLVGAGGHVGRAALEALQGRHEVLEASRKGDIPVDLRDESSIRAMYEKAGTVDAVICCTGSVPFKPLGELSAEDFRSGFEDKVLGQVNVVRLGMDRVADRGSFTLTSGVLAREAILTGAAASLANGALESFVLAAAPELPRGLRINAVSPSVLEAAPGYFDSFPGFTRIPSDVLGQAYVKSVEGIQTGQVYELG</sequence>
<dbReference type="SUPFAM" id="SSF51735">
    <property type="entry name" value="NAD(P)-binding Rossmann-fold domains"/>
    <property type="match status" value="1"/>
</dbReference>
<gene>
    <name evidence="3" type="ORF">SAMN04489745_0325</name>
</gene>
<dbReference type="PANTHER" id="PTHR43477">
    <property type="entry name" value="DIHYDROANTICAPSIN 7-DEHYDROGENASE"/>
    <property type="match status" value="1"/>
</dbReference>
<evidence type="ECO:0000313" key="4">
    <source>
        <dbReference type="Proteomes" id="UP000182652"/>
    </source>
</evidence>
<comment type="similarity">
    <text evidence="1">Belongs to the short-chain dehydrogenases/reductases (SDR) family.</text>
</comment>
<dbReference type="InterPro" id="IPR051122">
    <property type="entry name" value="SDR_DHRS6-like"/>
</dbReference>
<dbReference type="STRING" id="156980.SAMN04489745_0325"/>
<evidence type="ECO:0000256" key="2">
    <source>
        <dbReference type="ARBA" id="ARBA00023002"/>
    </source>
</evidence>
<dbReference type="GO" id="GO:0016491">
    <property type="term" value="F:oxidoreductase activity"/>
    <property type="evidence" value="ECO:0007669"/>
    <property type="project" value="UniProtKB-KW"/>
</dbReference>
<reference evidence="3 4" key="1">
    <citation type="submission" date="2016-10" db="EMBL/GenBank/DDBJ databases">
        <authorList>
            <person name="de Groot N.N."/>
        </authorList>
    </citation>
    <scope>NUCLEOTIDE SEQUENCE [LARGE SCALE GENOMIC DNA]</scope>
    <source>
        <strain evidence="3 4">DSM 10495</strain>
    </source>
</reference>
<name>A0A1H4JRD4_9MICC</name>
<dbReference type="RefSeq" id="WP_066214071.1">
    <property type="nucleotide sequence ID" value="NZ_FNSN01000003.1"/>
</dbReference>
<dbReference type="CDD" id="cd11731">
    <property type="entry name" value="Lin1944_like_SDR_c"/>
    <property type="match status" value="1"/>
</dbReference>
<dbReference type="AlphaFoldDB" id="A0A1H4JRD4"/>
<keyword evidence="2" id="KW-0560">Oxidoreductase</keyword>
<accession>A0A1H4JRD4</accession>
<evidence type="ECO:0000313" key="3">
    <source>
        <dbReference type="EMBL" id="SEB48506.1"/>
    </source>
</evidence>
<dbReference type="InterPro" id="IPR002347">
    <property type="entry name" value="SDR_fam"/>
</dbReference>
<evidence type="ECO:0000256" key="1">
    <source>
        <dbReference type="ARBA" id="ARBA00006484"/>
    </source>
</evidence>
<dbReference type="EMBL" id="FNSN01000003">
    <property type="protein sequence ID" value="SEB48506.1"/>
    <property type="molecule type" value="Genomic_DNA"/>
</dbReference>
<dbReference type="Pfam" id="PF13561">
    <property type="entry name" value="adh_short_C2"/>
    <property type="match status" value="1"/>
</dbReference>
<dbReference type="InterPro" id="IPR036291">
    <property type="entry name" value="NAD(P)-bd_dom_sf"/>
</dbReference>
<protein>
    <submittedName>
        <fullName evidence="3">NAD(P)-dependent dehydrogenase, short-chain alcohol dehydrogenase family</fullName>
    </submittedName>
</protein>
<dbReference type="Proteomes" id="UP000182652">
    <property type="component" value="Unassembled WGS sequence"/>
</dbReference>
<keyword evidence="4" id="KW-1185">Reference proteome</keyword>
<organism evidence="3 4">
    <name type="scientific">Arthrobacter woluwensis</name>
    <dbReference type="NCBI Taxonomy" id="156980"/>
    <lineage>
        <taxon>Bacteria</taxon>
        <taxon>Bacillati</taxon>
        <taxon>Actinomycetota</taxon>
        <taxon>Actinomycetes</taxon>
        <taxon>Micrococcales</taxon>
        <taxon>Micrococcaceae</taxon>
        <taxon>Arthrobacter</taxon>
    </lineage>
</organism>